<name>A0A4R4VZX4_9ACTN</name>
<gene>
    <name evidence="4" type="ORF">E1292_06825</name>
</gene>
<dbReference type="Gene3D" id="3.40.47.10">
    <property type="match status" value="2"/>
</dbReference>
<evidence type="ECO:0000313" key="5">
    <source>
        <dbReference type="Proteomes" id="UP000295258"/>
    </source>
</evidence>
<comment type="caution">
    <text evidence="4">The sequence shown here is derived from an EMBL/GenBank/DDBJ whole genome shotgun (WGS) entry which is preliminary data.</text>
</comment>
<organism evidence="4 5">
    <name type="scientific">Nonomuraea deserti</name>
    <dbReference type="NCBI Taxonomy" id="1848322"/>
    <lineage>
        <taxon>Bacteria</taxon>
        <taxon>Bacillati</taxon>
        <taxon>Actinomycetota</taxon>
        <taxon>Actinomycetes</taxon>
        <taxon>Streptosporangiales</taxon>
        <taxon>Streptosporangiaceae</taxon>
        <taxon>Nonomuraea</taxon>
    </lineage>
</organism>
<dbReference type="PANTHER" id="PTHR34069:SF2">
    <property type="entry name" value="BETA-KETOACYL-[ACYL-CARRIER-PROTEIN] SYNTHASE III"/>
    <property type="match status" value="1"/>
</dbReference>
<evidence type="ECO:0000256" key="2">
    <source>
        <dbReference type="ARBA" id="ARBA00023315"/>
    </source>
</evidence>
<dbReference type="GO" id="GO:0016746">
    <property type="term" value="F:acyltransferase activity"/>
    <property type="evidence" value="ECO:0007669"/>
    <property type="project" value="UniProtKB-KW"/>
</dbReference>
<feature type="domain" description="Beta-ketoacyl-[acyl-carrier-protein] synthase III C-terminal" evidence="3">
    <location>
        <begin position="221"/>
        <end position="309"/>
    </location>
</feature>
<protein>
    <submittedName>
        <fullName evidence="4">3-oxoacyl-ACP synthase</fullName>
    </submittedName>
</protein>
<dbReference type="Pfam" id="PF08541">
    <property type="entry name" value="ACP_syn_III_C"/>
    <property type="match status" value="1"/>
</dbReference>
<reference evidence="4 5" key="1">
    <citation type="submission" date="2019-03" db="EMBL/GenBank/DDBJ databases">
        <title>Draft genome sequences of novel Actinobacteria.</title>
        <authorList>
            <person name="Sahin N."/>
            <person name="Ay H."/>
            <person name="Saygin H."/>
        </authorList>
    </citation>
    <scope>NUCLEOTIDE SEQUENCE [LARGE SCALE GENOMIC DNA]</scope>
    <source>
        <strain evidence="4 5">KC310</strain>
    </source>
</reference>
<dbReference type="InterPro" id="IPR013747">
    <property type="entry name" value="ACP_syn_III_C"/>
</dbReference>
<evidence type="ECO:0000313" key="4">
    <source>
        <dbReference type="EMBL" id="TDD11071.1"/>
    </source>
</evidence>
<dbReference type="SUPFAM" id="SSF53901">
    <property type="entry name" value="Thiolase-like"/>
    <property type="match status" value="1"/>
</dbReference>
<proteinExistence type="predicted"/>
<dbReference type="Proteomes" id="UP000295258">
    <property type="component" value="Unassembled WGS sequence"/>
</dbReference>
<evidence type="ECO:0000259" key="3">
    <source>
        <dbReference type="Pfam" id="PF08541"/>
    </source>
</evidence>
<dbReference type="AlphaFoldDB" id="A0A4R4VZX4"/>
<accession>A0A4R4VZX4</accession>
<keyword evidence="2" id="KW-0012">Acyltransferase</keyword>
<dbReference type="EMBL" id="SMKO01000010">
    <property type="protein sequence ID" value="TDD11071.1"/>
    <property type="molecule type" value="Genomic_DNA"/>
</dbReference>
<evidence type="ECO:0000256" key="1">
    <source>
        <dbReference type="ARBA" id="ARBA00022679"/>
    </source>
</evidence>
<dbReference type="PANTHER" id="PTHR34069">
    <property type="entry name" value="3-OXOACYL-[ACYL-CARRIER-PROTEIN] SYNTHASE 3"/>
    <property type="match status" value="1"/>
</dbReference>
<dbReference type="InterPro" id="IPR016039">
    <property type="entry name" value="Thiolase-like"/>
</dbReference>
<dbReference type="GO" id="GO:0044550">
    <property type="term" value="P:secondary metabolite biosynthetic process"/>
    <property type="evidence" value="ECO:0007669"/>
    <property type="project" value="TreeGrafter"/>
</dbReference>
<keyword evidence="5" id="KW-1185">Reference proteome</keyword>
<keyword evidence="1" id="KW-0808">Transferase</keyword>
<sequence>MTVLKEVAVHLPSQRVAVRSLQEELHLTDVQLKVYERFYGLSHILREPEGTVYDLLMAAAGELGTLHGLERRIRYVIQARTLPVATPYPTSAVQEVTRSLGLHRAQAFVVFHHACASGLLAVDIAGRLLERDGDPDALALVLTGEKTFTIAAKMVPDVAVNGEGAAAILVAPAGGRDQVLSYATRTHGRFSEGLTLSGEKLAEFGEMYPKALAEVMGEAADRAGLALTDIDLILPHNVNRVSWVRLCKLIGFPLDRVFLDNIPVTGHCFCADPFLNLRSACSRGRLKPGDTYLMAAVGLGATFSAMILKH</sequence>